<comment type="subcellular location">
    <subcellularLocation>
        <location evidence="6">Cell membrane</location>
        <topology evidence="6">Multi-pass membrane protein</topology>
    </subcellularLocation>
    <subcellularLocation>
        <location evidence="1">Membrane</location>
        <topology evidence="1">Multi-pass membrane protein</topology>
    </subcellularLocation>
</comment>
<dbReference type="PANTHER" id="PTHR30477:SF18">
    <property type="entry name" value="METAL TRANSPORT SYSTEM MEMBRANE PROTEIN CT_417-RELATED"/>
    <property type="match status" value="1"/>
</dbReference>
<dbReference type="Pfam" id="PF00950">
    <property type="entry name" value="ABC-3"/>
    <property type="match status" value="1"/>
</dbReference>
<name>A0AAU8LQ19_9BACT</name>
<comment type="similarity">
    <text evidence="2 6">Belongs to the ABC-3 integral membrane protein family.</text>
</comment>
<dbReference type="KEGG" id="eaj:Q3M24_13430"/>
<dbReference type="CDD" id="cd06550">
    <property type="entry name" value="TM_ABC_iron-siderophores_like"/>
    <property type="match status" value="1"/>
</dbReference>
<dbReference type="SUPFAM" id="SSF81345">
    <property type="entry name" value="ABC transporter involved in vitamin B12 uptake, BtuC"/>
    <property type="match status" value="1"/>
</dbReference>
<feature type="transmembrane region" description="Helical" evidence="7">
    <location>
        <begin position="231"/>
        <end position="252"/>
    </location>
</feature>
<dbReference type="AlphaFoldDB" id="A0AAU8LQ19"/>
<evidence type="ECO:0000256" key="5">
    <source>
        <dbReference type="ARBA" id="ARBA00023136"/>
    </source>
</evidence>
<accession>A0AAU8LQ19</accession>
<sequence length="296" mass="31929">MTELLAALLDPDLPFLRYALITGLLASVSFGIIGTFVVVRRISYIAGAISHCVLAGIGGGLYLQNVVGIPWITPVRGAAIVALLAALILARVSKKTGQREDSIIGALWAGGMSIGFLFIAATPGYFDPMSYLFGNILLISKEDIYFVILLDLVILSVVGIFYNKLVALCFDEEYTQLRGVHTRWLYLLLLCLTALTIVLLVRIVGIIMVIALLTLPAAIAGNLASGIRQMMGLAVLLSSLFIVSGLGVSFSFDLPSGSVIILIATICYLLSLKITAKHRRKQEKTSCSDKYSQEKT</sequence>
<feature type="transmembrane region" description="Helical" evidence="7">
    <location>
        <begin position="144"/>
        <end position="163"/>
    </location>
</feature>
<evidence type="ECO:0000256" key="2">
    <source>
        <dbReference type="ARBA" id="ARBA00008034"/>
    </source>
</evidence>
<feature type="transmembrane region" description="Helical" evidence="7">
    <location>
        <begin position="206"/>
        <end position="224"/>
    </location>
</feature>
<dbReference type="EMBL" id="CP159373">
    <property type="protein sequence ID" value="XCN71312.1"/>
    <property type="molecule type" value="Genomic_DNA"/>
</dbReference>
<feature type="transmembrane region" description="Helical" evidence="7">
    <location>
        <begin position="184"/>
        <end position="200"/>
    </location>
</feature>
<keyword evidence="5 7" id="KW-0472">Membrane</keyword>
<dbReference type="InterPro" id="IPR037294">
    <property type="entry name" value="ABC_BtuC-like"/>
</dbReference>
<feature type="transmembrane region" description="Helical" evidence="7">
    <location>
        <begin position="15"/>
        <end position="37"/>
    </location>
</feature>
<evidence type="ECO:0000256" key="4">
    <source>
        <dbReference type="ARBA" id="ARBA00022989"/>
    </source>
</evidence>
<dbReference type="InterPro" id="IPR001626">
    <property type="entry name" value="ABC_TroCD"/>
</dbReference>
<evidence type="ECO:0000256" key="3">
    <source>
        <dbReference type="ARBA" id="ARBA00022692"/>
    </source>
</evidence>
<gene>
    <name evidence="8" type="ORF">Q3M24_13430</name>
</gene>
<evidence type="ECO:0000256" key="6">
    <source>
        <dbReference type="RuleBase" id="RU003943"/>
    </source>
</evidence>
<dbReference type="GO" id="GO:0043190">
    <property type="term" value="C:ATP-binding cassette (ABC) transporter complex"/>
    <property type="evidence" value="ECO:0007669"/>
    <property type="project" value="InterPro"/>
</dbReference>
<evidence type="ECO:0000256" key="1">
    <source>
        <dbReference type="ARBA" id="ARBA00004141"/>
    </source>
</evidence>
<feature type="transmembrane region" description="Helical" evidence="7">
    <location>
        <begin position="102"/>
        <end position="124"/>
    </location>
</feature>
<reference evidence="8" key="1">
    <citation type="journal article" date="2024" name="Syst. Appl. Microbiol.">
        <title>First single-strain enrichments of Electrothrix cable bacteria, description of E. aestuarii sp. nov. and E. rattekaaiensis sp. nov., and proposal of a cable bacteria taxonomy following the rules of the SeqCode.</title>
        <authorList>
            <person name="Plum-Jensen L.E."/>
            <person name="Schramm A."/>
            <person name="Marshall I.P.G."/>
        </authorList>
    </citation>
    <scope>NUCLEOTIDE SEQUENCE</scope>
    <source>
        <strain evidence="8">Rat1</strain>
    </source>
</reference>
<organism evidence="8">
    <name type="scientific">Candidatus Electrothrix aestuarii</name>
    <dbReference type="NCBI Taxonomy" id="3062594"/>
    <lineage>
        <taxon>Bacteria</taxon>
        <taxon>Pseudomonadati</taxon>
        <taxon>Thermodesulfobacteriota</taxon>
        <taxon>Desulfobulbia</taxon>
        <taxon>Desulfobulbales</taxon>
        <taxon>Desulfobulbaceae</taxon>
        <taxon>Candidatus Electrothrix</taxon>
    </lineage>
</organism>
<evidence type="ECO:0000313" key="8">
    <source>
        <dbReference type="EMBL" id="XCN71312.1"/>
    </source>
</evidence>
<dbReference type="GO" id="GO:0010043">
    <property type="term" value="P:response to zinc ion"/>
    <property type="evidence" value="ECO:0007669"/>
    <property type="project" value="TreeGrafter"/>
</dbReference>
<feature type="transmembrane region" description="Helical" evidence="7">
    <location>
        <begin position="69"/>
        <end position="90"/>
    </location>
</feature>
<keyword evidence="3 6" id="KW-0812">Transmembrane</keyword>
<dbReference type="PANTHER" id="PTHR30477">
    <property type="entry name" value="ABC-TRANSPORTER METAL-BINDING PROTEIN"/>
    <property type="match status" value="1"/>
</dbReference>
<feature type="transmembrane region" description="Helical" evidence="7">
    <location>
        <begin position="44"/>
        <end position="63"/>
    </location>
</feature>
<dbReference type="Gene3D" id="1.10.3470.10">
    <property type="entry name" value="ABC transporter involved in vitamin B12 uptake, BtuC"/>
    <property type="match status" value="1"/>
</dbReference>
<protein>
    <submittedName>
        <fullName evidence="8">Metal ABC transporter permease</fullName>
    </submittedName>
</protein>
<proteinExistence type="inferred from homology"/>
<keyword evidence="6" id="KW-0813">Transport</keyword>
<reference evidence="8" key="2">
    <citation type="submission" date="2024-06" db="EMBL/GenBank/DDBJ databases">
        <authorList>
            <person name="Plum-Jensen L.E."/>
            <person name="Schramm A."/>
            <person name="Marshall I.P.G."/>
        </authorList>
    </citation>
    <scope>NUCLEOTIDE SEQUENCE</scope>
    <source>
        <strain evidence="8">Rat1</strain>
    </source>
</reference>
<keyword evidence="4 7" id="KW-1133">Transmembrane helix</keyword>
<evidence type="ECO:0000256" key="7">
    <source>
        <dbReference type="SAM" id="Phobius"/>
    </source>
</evidence>
<feature type="transmembrane region" description="Helical" evidence="7">
    <location>
        <begin position="258"/>
        <end position="276"/>
    </location>
</feature>
<dbReference type="GO" id="GO:0055085">
    <property type="term" value="P:transmembrane transport"/>
    <property type="evidence" value="ECO:0007669"/>
    <property type="project" value="InterPro"/>
</dbReference>